<dbReference type="AlphaFoldDB" id="A0A091TBF5"/>
<gene>
    <name evidence="2" type="ORF">N335_01761</name>
</gene>
<evidence type="ECO:0000313" key="2">
    <source>
        <dbReference type="EMBL" id="KFQ71629.1"/>
    </source>
</evidence>
<feature type="transmembrane region" description="Helical" evidence="1">
    <location>
        <begin position="12"/>
        <end position="30"/>
    </location>
</feature>
<proteinExistence type="predicted"/>
<organism evidence="2 3">
    <name type="scientific">Phaethon lepturus</name>
    <name type="common">White-tailed tropicbird</name>
    <dbReference type="NCBI Taxonomy" id="97097"/>
    <lineage>
        <taxon>Eukaryota</taxon>
        <taxon>Metazoa</taxon>
        <taxon>Chordata</taxon>
        <taxon>Craniata</taxon>
        <taxon>Vertebrata</taxon>
        <taxon>Euteleostomi</taxon>
        <taxon>Archelosauria</taxon>
        <taxon>Archosauria</taxon>
        <taxon>Dinosauria</taxon>
        <taxon>Saurischia</taxon>
        <taxon>Theropoda</taxon>
        <taxon>Coelurosauria</taxon>
        <taxon>Aves</taxon>
        <taxon>Neognathae</taxon>
        <taxon>Neoaves</taxon>
        <taxon>Phaethontimorphae</taxon>
        <taxon>Phaethontiformes</taxon>
        <taxon>Phaethontidae</taxon>
        <taxon>Phaethon</taxon>
    </lineage>
</organism>
<keyword evidence="3" id="KW-1185">Reference proteome</keyword>
<accession>A0A091TBF5</accession>
<dbReference type="EMBL" id="KK445845">
    <property type="protein sequence ID" value="KFQ71629.1"/>
    <property type="molecule type" value="Genomic_DNA"/>
</dbReference>
<feature type="non-terminal residue" evidence="2">
    <location>
        <position position="1"/>
    </location>
</feature>
<dbReference type="Proteomes" id="UP000053638">
    <property type="component" value="Unassembled WGS sequence"/>
</dbReference>
<keyword evidence="1" id="KW-1133">Transmembrane helix</keyword>
<keyword evidence="1" id="KW-0812">Transmembrane</keyword>
<keyword evidence="1" id="KW-0472">Membrane</keyword>
<sequence>LVVPAGRPDVLLLMWMPVVVPVVVQVLLRLQQAPHMHQPGVQVLKEVHVRCVEARVIIE</sequence>
<name>A0A091TBF5_PHALP</name>
<evidence type="ECO:0000256" key="1">
    <source>
        <dbReference type="SAM" id="Phobius"/>
    </source>
</evidence>
<reference evidence="2 3" key="1">
    <citation type="submission" date="2014-04" db="EMBL/GenBank/DDBJ databases">
        <title>Genome evolution of avian class.</title>
        <authorList>
            <person name="Zhang G."/>
            <person name="Li C."/>
        </authorList>
    </citation>
    <scope>NUCLEOTIDE SEQUENCE [LARGE SCALE GENOMIC DNA]</scope>
    <source>
        <strain evidence="2">BGI_N335</strain>
    </source>
</reference>
<dbReference type="PhylomeDB" id="A0A091TBF5"/>
<feature type="non-terminal residue" evidence="2">
    <location>
        <position position="59"/>
    </location>
</feature>
<evidence type="ECO:0000313" key="3">
    <source>
        <dbReference type="Proteomes" id="UP000053638"/>
    </source>
</evidence>
<protein>
    <submittedName>
        <fullName evidence="2">Uncharacterized protein</fullName>
    </submittedName>
</protein>